<evidence type="ECO:0000313" key="2">
    <source>
        <dbReference type="EMBL" id="MFB5192668.1"/>
    </source>
</evidence>
<comment type="caution">
    <text evidence="2">The sequence shown here is derived from an EMBL/GenBank/DDBJ whole genome shotgun (WGS) entry which is preliminary data.</text>
</comment>
<feature type="compositionally biased region" description="Basic residues" evidence="1">
    <location>
        <begin position="63"/>
        <end position="73"/>
    </location>
</feature>
<accession>A0ABV5AK62</accession>
<evidence type="ECO:0000256" key="1">
    <source>
        <dbReference type="SAM" id="MobiDB-lite"/>
    </source>
</evidence>
<protein>
    <submittedName>
        <fullName evidence="2">Uncharacterized protein</fullName>
    </submittedName>
</protein>
<evidence type="ECO:0000313" key="3">
    <source>
        <dbReference type="Proteomes" id="UP001579974"/>
    </source>
</evidence>
<name>A0ABV5AK62_9BACL</name>
<feature type="region of interest" description="Disordered" evidence="1">
    <location>
        <begin position="33"/>
        <end position="73"/>
    </location>
</feature>
<keyword evidence="3" id="KW-1185">Reference proteome</keyword>
<dbReference type="RefSeq" id="WP_275474248.1">
    <property type="nucleotide sequence ID" value="NZ_CP162940.1"/>
</dbReference>
<sequence>MKPCWVCKNKVKPNTRAINCELCHGRVVSPTGEQLKKVEERERKRKELERMMSSKDTYERRGGKVKQKRRATD</sequence>
<proteinExistence type="predicted"/>
<gene>
    <name evidence="2" type="ORF">KKP3000_001877</name>
</gene>
<organism evidence="2 3">
    <name type="scientific">Alicyclobacillus fastidiosus</name>
    <dbReference type="NCBI Taxonomy" id="392011"/>
    <lineage>
        <taxon>Bacteria</taxon>
        <taxon>Bacillati</taxon>
        <taxon>Bacillota</taxon>
        <taxon>Bacilli</taxon>
        <taxon>Bacillales</taxon>
        <taxon>Alicyclobacillaceae</taxon>
        <taxon>Alicyclobacillus</taxon>
    </lineage>
</organism>
<dbReference type="Proteomes" id="UP001579974">
    <property type="component" value="Unassembled WGS sequence"/>
</dbReference>
<dbReference type="EMBL" id="JBDXSU010000026">
    <property type="protein sequence ID" value="MFB5192668.1"/>
    <property type="molecule type" value="Genomic_DNA"/>
</dbReference>
<feature type="compositionally biased region" description="Basic and acidic residues" evidence="1">
    <location>
        <begin position="34"/>
        <end position="62"/>
    </location>
</feature>
<reference evidence="2 3" key="1">
    <citation type="journal article" date="2024" name="Int. J. Mol. Sci.">
        <title>Exploration of Alicyclobacillus spp. Genome in Search of Antibiotic Resistance.</title>
        <authorList>
            <person name="Bucka-Kolendo J."/>
            <person name="Kiousi D.E."/>
            <person name="Dekowska A."/>
            <person name="Mikolajczuk-Szczyrba A."/>
            <person name="Karadedos D.M."/>
            <person name="Michael P."/>
            <person name="Galanis A."/>
            <person name="Sokolowska B."/>
        </authorList>
    </citation>
    <scope>NUCLEOTIDE SEQUENCE [LARGE SCALE GENOMIC DNA]</scope>
    <source>
        <strain evidence="2 3">KKP 3000</strain>
    </source>
</reference>